<evidence type="ECO:0000256" key="9">
    <source>
        <dbReference type="ARBA" id="ARBA00023887"/>
    </source>
</evidence>
<keyword evidence="4" id="KW-0378">Hydrolase</keyword>
<dbReference type="PANTHER" id="PTHR33693">
    <property type="entry name" value="TYPE-5 URACIL-DNA GLYCOSYLASE"/>
    <property type="match status" value="1"/>
</dbReference>
<dbReference type="InterPro" id="IPR045865">
    <property type="entry name" value="ACT-like_dom_sf"/>
</dbReference>
<dbReference type="Pfam" id="PF13740">
    <property type="entry name" value="ACT_6"/>
    <property type="match status" value="2"/>
</dbReference>
<comment type="similarity">
    <text evidence="8">Belongs to the uracil-DNA glycosylase (UDG) superfamily. Type 5 (UDGb) family.</text>
</comment>
<gene>
    <name evidence="12" type="ORF">IPI13_01285</name>
</gene>
<evidence type="ECO:0000256" key="3">
    <source>
        <dbReference type="ARBA" id="ARBA00022763"/>
    </source>
</evidence>
<keyword evidence="1" id="KW-0004">4Fe-4S</keyword>
<evidence type="ECO:0000256" key="8">
    <source>
        <dbReference type="ARBA" id="ARBA00023779"/>
    </source>
</evidence>
<dbReference type="PROSITE" id="PS51671">
    <property type="entry name" value="ACT"/>
    <property type="match status" value="2"/>
</dbReference>
<dbReference type="AlphaFoldDB" id="A0A935IGW2"/>
<protein>
    <recommendedName>
        <fullName evidence="9">Type-5 uracil-DNA glycosylase</fullName>
    </recommendedName>
</protein>
<proteinExistence type="inferred from homology"/>
<sequence>MPQALPHPVTGDPSGSPAPPGSGWPGDPATRHTPRARDAEQVVSLARSASDLATLDARISVCRACPRLVQWREQVAGDKRAAFADQPYWGRPAPGFGDEAAQVLVVGLAPAAHGANRTGRVFTGDRSGDWLFAALHRAGYASQPTSVHAGDGLTLRGLRIIAAVRCAPPGNQPTVSERATCAPWLDRDLALAAPTVRSILALGGLAWDASLGAARRLGWQVPTPKPTFGHGAMAQLREPGGRVVRLVGSYHVSQQNTFTGRLTESMLGLGAGAARVARYRSRVSTTPTPVLAVTVLGDDRPGIVADVTAAVAGLGGNLEDSTMTLLRGHFAMVVLVRTPASVAAVEAALAGIAAGGSLTVDVRELRESGMPPAPGRAWTLRVHGADRPGIVASITEVLAAHGGNIVDLGTRLGSDLYVLIAEVELPEAASGEAVAADLRAAAAAVGVTVAFEPVDDEVL</sequence>
<evidence type="ECO:0000259" key="11">
    <source>
        <dbReference type="PROSITE" id="PS51671"/>
    </source>
</evidence>
<evidence type="ECO:0000256" key="7">
    <source>
        <dbReference type="ARBA" id="ARBA00023204"/>
    </source>
</evidence>
<dbReference type="GO" id="GO:0033958">
    <property type="term" value="F:DNA-deoxyinosine glycosylase activity"/>
    <property type="evidence" value="ECO:0007669"/>
    <property type="project" value="InterPro"/>
</dbReference>
<dbReference type="PANTHER" id="PTHR33693:SF3">
    <property type="entry name" value="TYPE-5 URACIL-DNA GLYCOSYLASE"/>
    <property type="match status" value="1"/>
</dbReference>
<keyword evidence="3" id="KW-0227">DNA damage</keyword>
<organism evidence="12 13">
    <name type="scientific">Candidatus Phosphoribacter hodrii</name>
    <dbReference type="NCBI Taxonomy" id="2953743"/>
    <lineage>
        <taxon>Bacteria</taxon>
        <taxon>Bacillati</taxon>
        <taxon>Actinomycetota</taxon>
        <taxon>Actinomycetes</taxon>
        <taxon>Micrococcales</taxon>
        <taxon>Dermatophilaceae</taxon>
        <taxon>Candidatus Phosphoribacter</taxon>
    </lineage>
</organism>
<dbReference type="SMART" id="SM00986">
    <property type="entry name" value="UDG"/>
    <property type="match status" value="1"/>
</dbReference>
<dbReference type="GO" id="GO:0046872">
    <property type="term" value="F:metal ion binding"/>
    <property type="evidence" value="ECO:0007669"/>
    <property type="project" value="UniProtKB-KW"/>
</dbReference>
<keyword evidence="6" id="KW-0411">Iron-sulfur</keyword>
<dbReference type="InterPro" id="IPR005122">
    <property type="entry name" value="Uracil-DNA_glycosylase-like"/>
</dbReference>
<evidence type="ECO:0000313" key="13">
    <source>
        <dbReference type="Proteomes" id="UP000726105"/>
    </source>
</evidence>
<dbReference type="Pfam" id="PF03167">
    <property type="entry name" value="UDG"/>
    <property type="match status" value="1"/>
</dbReference>
<evidence type="ECO:0000256" key="4">
    <source>
        <dbReference type="ARBA" id="ARBA00022801"/>
    </source>
</evidence>
<keyword evidence="5" id="KW-0408">Iron</keyword>
<evidence type="ECO:0000256" key="6">
    <source>
        <dbReference type="ARBA" id="ARBA00023014"/>
    </source>
</evidence>
<keyword evidence="7" id="KW-0234">DNA repair</keyword>
<dbReference type="InterPro" id="IPR002912">
    <property type="entry name" value="ACT_dom"/>
</dbReference>
<dbReference type="Gene3D" id="3.40.470.10">
    <property type="entry name" value="Uracil-DNA glycosylase-like domain"/>
    <property type="match status" value="1"/>
</dbReference>
<name>A0A935IGW2_9MICO</name>
<feature type="domain" description="ACT" evidence="11">
    <location>
        <begin position="292"/>
        <end position="365"/>
    </location>
</feature>
<dbReference type="GO" id="GO:0004844">
    <property type="term" value="F:uracil DNA N-glycosylase activity"/>
    <property type="evidence" value="ECO:0007669"/>
    <property type="project" value="InterPro"/>
</dbReference>
<dbReference type="Proteomes" id="UP000726105">
    <property type="component" value="Unassembled WGS sequence"/>
</dbReference>
<comment type="caution">
    <text evidence="12">The sequence shown here is derived from an EMBL/GenBank/DDBJ whole genome shotgun (WGS) entry which is preliminary data.</text>
</comment>
<evidence type="ECO:0000256" key="2">
    <source>
        <dbReference type="ARBA" id="ARBA00022723"/>
    </source>
</evidence>
<accession>A0A935IGW2</accession>
<dbReference type="Gene3D" id="3.30.70.260">
    <property type="match status" value="2"/>
</dbReference>
<dbReference type="CDD" id="cd10031">
    <property type="entry name" value="UDG-F5_TTUDGB_like"/>
    <property type="match status" value="1"/>
</dbReference>
<dbReference type="InterPro" id="IPR036895">
    <property type="entry name" value="Uracil-DNA_glycosylase-like_sf"/>
</dbReference>
<dbReference type="GO" id="GO:0006284">
    <property type="term" value="P:base-excision repair"/>
    <property type="evidence" value="ECO:0007669"/>
    <property type="project" value="InterPro"/>
</dbReference>
<feature type="region of interest" description="Disordered" evidence="10">
    <location>
        <begin position="1"/>
        <end position="38"/>
    </location>
</feature>
<evidence type="ECO:0000256" key="1">
    <source>
        <dbReference type="ARBA" id="ARBA00022485"/>
    </source>
</evidence>
<dbReference type="SMART" id="SM00987">
    <property type="entry name" value="UreE_C"/>
    <property type="match status" value="1"/>
</dbReference>
<dbReference type="InterPro" id="IPR051536">
    <property type="entry name" value="UDG_Type-4/5"/>
</dbReference>
<evidence type="ECO:0000256" key="10">
    <source>
        <dbReference type="SAM" id="MobiDB-lite"/>
    </source>
</evidence>
<evidence type="ECO:0000256" key="5">
    <source>
        <dbReference type="ARBA" id="ARBA00023004"/>
    </source>
</evidence>
<reference evidence="12 13" key="1">
    <citation type="submission" date="2020-10" db="EMBL/GenBank/DDBJ databases">
        <title>Connecting structure to function with the recovery of over 1000 high-quality activated sludge metagenome-assembled genomes encoding full-length rRNA genes using long-read sequencing.</title>
        <authorList>
            <person name="Singleton C.M."/>
            <person name="Petriglieri F."/>
            <person name="Kristensen J.M."/>
            <person name="Kirkegaard R.H."/>
            <person name="Michaelsen T.Y."/>
            <person name="Andersen M.H."/>
            <person name="Karst S.M."/>
            <person name="Dueholm M.S."/>
            <person name="Nielsen P.H."/>
            <person name="Albertsen M."/>
        </authorList>
    </citation>
    <scope>NUCLEOTIDE SEQUENCE [LARGE SCALE GENOMIC DNA]</scope>
    <source>
        <strain evidence="12">Ega_18-Q3-R5-49_MAXAC.001</strain>
    </source>
</reference>
<evidence type="ECO:0000313" key="12">
    <source>
        <dbReference type="EMBL" id="MBK7271845.1"/>
    </source>
</evidence>
<feature type="domain" description="ACT" evidence="11">
    <location>
        <begin position="379"/>
        <end position="458"/>
    </location>
</feature>
<dbReference type="SUPFAM" id="SSF52141">
    <property type="entry name" value="Uracil-DNA glycosylase-like"/>
    <property type="match status" value="1"/>
</dbReference>
<dbReference type="GO" id="GO:0051539">
    <property type="term" value="F:4 iron, 4 sulfur cluster binding"/>
    <property type="evidence" value="ECO:0007669"/>
    <property type="project" value="UniProtKB-KW"/>
</dbReference>
<dbReference type="SUPFAM" id="SSF55021">
    <property type="entry name" value="ACT-like"/>
    <property type="match status" value="2"/>
</dbReference>
<dbReference type="InterPro" id="IPR044147">
    <property type="entry name" value="UdgB-like"/>
</dbReference>
<keyword evidence="2" id="KW-0479">Metal-binding</keyword>
<dbReference type="EMBL" id="JADJIB010000001">
    <property type="protein sequence ID" value="MBK7271845.1"/>
    <property type="molecule type" value="Genomic_DNA"/>
</dbReference>